<protein>
    <recommendedName>
        <fullName evidence="1">SH3b domain-containing protein</fullName>
    </recommendedName>
</protein>
<dbReference type="AlphaFoldDB" id="A0A645G409"/>
<dbReference type="PANTHER" id="PTHR34408:SF1">
    <property type="entry name" value="GLYCOSYL HYDROLASE FAMILY 19 DOMAIN-CONTAINING PROTEIN HI_1415"/>
    <property type="match status" value="1"/>
</dbReference>
<organism evidence="2">
    <name type="scientific">bioreactor metagenome</name>
    <dbReference type="NCBI Taxonomy" id="1076179"/>
    <lineage>
        <taxon>unclassified sequences</taxon>
        <taxon>metagenomes</taxon>
        <taxon>ecological metagenomes</taxon>
    </lineage>
</organism>
<evidence type="ECO:0000313" key="2">
    <source>
        <dbReference type="EMBL" id="MPN21385.1"/>
    </source>
</evidence>
<name>A0A645G409_9ZZZZ</name>
<dbReference type="PROSITE" id="PS51781">
    <property type="entry name" value="SH3B"/>
    <property type="match status" value="1"/>
</dbReference>
<feature type="domain" description="SH3b" evidence="1">
    <location>
        <begin position="1"/>
        <end position="51"/>
    </location>
</feature>
<dbReference type="InterPro" id="IPR052354">
    <property type="entry name" value="Cell_Wall_Dynamics_Protein"/>
</dbReference>
<dbReference type="PANTHER" id="PTHR34408">
    <property type="entry name" value="FAMILY PROTEIN, PUTATIVE-RELATED"/>
    <property type="match status" value="1"/>
</dbReference>
<comment type="caution">
    <text evidence="2">The sequence shown here is derived from an EMBL/GenBank/DDBJ whole genome shotgun (WGS) entry which is preliminary data.</text>
</comment>
<dbReference type="InterPro" id="IPR003646">
    <property type="entry name" value="SH3-like_bac-type"/>
</dbReference>
<proteinExistence type="predicted"/>
<accession>A0A645G409</accession>
<dbReference type="EMBL" id="VSSQ01069356">
    <property type="protein sequence ID" value="MPN21385.1"/>
    <property type="molecule type" value="Genomic_DNA"/>
</dbReference>
<gene>
    <name evidence="2" type="ORF">SDC9_168764</name>
</gene>
<reference evidence="2" key="1">
    <citation type="submission" date="2019-08" db="EMBL/GenBank/DDBJ databases">
        <authorList>
            <person name="Kucharzyk K."/>
            <person name="Murdoch R.W."/>
            <person name="Higgins S."/>
            <person name="Loffler F."/>
        </authorList>
    </citation>
    <scope>NUCLEOTIDE SEQUENCE</scope>
</reference>
<dbReference type="Pfam" id="PF08239">
    <property type="entry name" value="SH3_3"/>
    <property type="match status" value="1"/>
</dbReference>
<evidence type="ECO:0000259" key="1">
    <source>
        <dbReference type="PROSITE" id="PS51781"/>
    </source>
</evidence>
<sequence length="131" mass="14213">MRSGPSTSYSILGTIGQGQSVTCVGTTDNWTKILWGSSYGYVYTAYLSSSYYGNWYSGSSWGTDVLWGSSDVYLQSSAPLYSTNNASSVYYVTTLSHGTSVTLVSVESNNWAKILYNGGIYYTPASALAYR</sequence>
<dbReference type="Gene3D" id="2.30.30.40">
    <property type="entry name" value="SH3 Domains"/>
    <property type="match status" value="2"/>
</dbReference>